<protein>
    <submittedName>
        <fullName evidence="1">Uncharacterized protein</fullName>
    </submittedName>
</protein>
<evidence type="ECO:0000313" key="2">
    <source>
        <dbReference type="Proteomes" id="UP000064967"/>
    </source>
</evidence>
<dbReference type="Proteomes" id="UP000064967">
    <property type="component" value="Chromosome"/>
</dbReference>
<dbReference type="EMBL" id="CP012333">
    <property type="protein sequence ID" value="AKU95745.1"/>
    <property type="molecule type" value="Genomic_DNA"/>
</dbReference>
<dbReference type="KEGG" id="llu:AKJ09_02409"/>
<gene>
    <name evidence="1" type="ORF">AKJ09_02409</name>
</gene>
<evidence type="ECO:0000313" key="1">
    <source>
        <dbReference type="EMBL" id="AKU95745.1"/>
    </source>
</evidence>
<proteinExistence type="predicted"/>
<reference evidence="1 2" key="1">
    <citation type="submission" date="2015-08" db="EMBL/GenBank/DDBJ databases">
        <authorList>
            <person name="Babu N.S."/>
            <person name="Beckwith C.J."/>
            <person name="Beseler K.G."/>
            <person name="Brison A."/>
            <person name="Carone J.V."/>
            <person name="Caskin T.P."/>
            <person name="Diamond M."/>
            <person name="Durham M.E."/>
            <person name="Foxe J.M."/>
            <person name="Go M."/>
            <person name="Henderson B.A."/>
            <person name="Jones I.B."/>
            <person name="McGettigan J.A."/>
            <person name="Micheletti S.J."/>
            <person name="Nasrallah M.E."/>
            <person name="Ortiz D."/>
            <person name="Piller C.R."/>
            <person name="Privatt S.R."/>
            <person name="Schneider S.L."/>
            <person name="Sharp S."/>
            <person name="Smith T.C."/>
            <person name="Stanton J.D."/>
            <person name="Ullery H.E."/>
            <person name="Wilson R.J."/>
            <person name="Serrano M.G."/>
            <person name="Buck G."/>
            <person name="Lee V."/>
            <person name="Wang Y."/>
            <person name="Carvalho R."/>
            <person name="Voegtly L."/>
            <person name="Shi R."/>
            <person name="Duckworth R."/>
            <person name="Johnson A."/>
            <person name="Loviza R."/>
            <person name="Walstead R."/>
            <person name="Shah Z."/>
            <person name="Kiflezghi M."/>
            <person name="Wade K."/>
            <person name="Ball S.L."/>
            <person name="Bradley K.W."/>
            <person name="Asai D.J."/>
            <person name="Bowman C.A."/>
            <person name="Russell D.A."/>
            <person name="Pope W.H."/>
            <person name="Jacobs-Sera D."/>
            <person name="Hendrix R.W."/>
            <person name="Hatfull G.F."/>
        </authorList>
    </citation>
    <scope>NUCLEOTIDE SEQUENCE [LARGE SCALE GENOMIC DNA]</scope>
    <source>
        <strain evidence="1 2">DSM 27648</strain>
    </source>
</reference>
<keyword evidence="2" id="KW-1185">Reference proteome</keyword>
<dbReference type="AlphaFoldDB" id="A0A0K1PQC9"/>
<dbReference type="RefSeq" id="WP_146647138.1">
    <property type="nucleotide sequence ID" value="NZ_CP012333.1"/>
</dbReference>
<accession>A0A0K1PQC9</accession>
<sequence>MGEGSAWSTVTEVVFAGGYDVFRIGGFSAFGLVGAGVSWVGTDPKVLQVHAEHDRIEQQAGVATLELGAEQVVPLGYEQRESWTLIFGVRGGVLLPFVGDAWHLDDKHRTKVSGPDVDAVGVRVLLVAGIGLLEW</sequence>
<organism evidence="1 2">
    <name type="scientific">Labilithrix luteola</name>
    <dbReference type="NCBI Taxonomy" id="1391654"/>
    <lineage>
        <taxon>Bacteria</taxon>
        <taxon>Pseudomonadati</taxon>
        <taxon>Myxococcota</taxon>
        <taxon>Polyangia</taxon>
        <taxon>Polyangiales</taxon>
        <taxon>Labilitrichaceae</taxon>
        <taxon>Labilithrix</taxon>
    </lineage>
</organism>
<name>A0A0K1PQC9_9BACT</name>